<proteinExistence type="predicted"/>
<sequence length="399" mass="45029">MYEGMGSGNNEICSISQPREGEENCMANRMFFMLESISACLDTLTNQTTTRLIAIEDKMDAADSRVNLLKYGLLKISLDIDPGNLELERNESCYDVDTMEHFDNLKPNSLPKTDQIQAMKDFSEQIEKKFTKLQESFILLIYASNQELSNEEKKCFKFKAVKPPFGLTLIGIVIPGSHKLSPTSHCSALAQLVRGVPIVGTKGQRSRVRTWSKALQCEVGLSLCDPGITIPIKEGAVSFWYDNWTGMAPLVNVEEFSTLQAWDGSIWNISSFHPYFDPASLHDLNRILSSGKDELVWKPRVNGEFSFISTVNFIRTPSQDRFFNIFPLKQRTLGITTPRLIKWNPPHDPFRKQKTNGESRNKGSFGWFKLGKRFVAISVTNEIDSKLLVDCLTGHSNPP</sequence>
<evidence type="ECO:0000313" key="1">
    <source>
        <dbReference type="EMBL" id="KAL3509625.1"/>
    </source>
</evidence>
<dbReference type="EMBL" id="JBJUIK010000012">
    <property type="protein sequence ID" value="KAL3509625.1"/>
    <property type="molecule type" value="Genomic_DNA"/>
</dbReference>
<evidence type="ECO:0000313" key="2">
    <source>
        <dbReference type="Proteomes" id="UP001630127"/>
    </source>
</evidence>
<comment type="caution">
    <text evidence="1">The sequence shown here is derived from an EMBL/GenBank/DDBJ whole genome shotgun (WGS) entry which is preliminary data.</text>
</comment>
<organism evidence="1 2">
    <name type="scientific">Cinchona calisaya</name>
    <dbReference type="NCBI Taxonomy" id="153742"/>
    <lineage>
        <taxon>Eukaryota</taxon>
        <taxon>Viridiplantae</taxon>
        <taxon>Streptophyta</taxon>
        <taxon>Embryophyta</taxon>
        <taxon>Tracheophyta</taxon>
        <taxon>Spermatophyta</taxon>
        <taxon>Magnoliopsida</taxon>
        <taxon>eudicotyledons</taxon>
        <taxon>Gunneridae</taxon>
        <taxon>Pentapetalae</taxon>
        <taxon>asterids</taxon>
        <taxon>lamiids</taxon>
        <taxon>Gentianales</taxon>
        <taxon>Rubiaceae</taxon>
        <taxon>Cinchonoideae</taxon>
        <taxon>Cinchoneae</taxon>
        <taxon>Cinchona</taxon>
    </lineage>
</organism>
<dbReference type="AlphaFoldDB" id="A0ABD2YU30"/>
<protein>
    <submittedName>
        <fullName evidence="1">Uncharacterized protein</fullName>
    </submittedName>
</protein>
<gene>
    <name evidence="1" type="ORF">ACH5RR_029026</name>
</gene>
<reference evidence="1 2" key="1">
    <citation type="submission" date="2024-11" db="EMBL/GenBank/DDBJ databases">
        <title>A near-complete genome assembly of Cinchona calisaya.</title>
        <authorList>
            <person name="Lian D.C."/>
            <person name="Zhao X.W."/>
            <person name="Wei L."/>
        </authorList>
    </citation>
    <scope>NUCLEOTIDE SEQUENCE [LARGE SCALE GENOMIC DNA]</scope>
    <source>
        <tissue evidence="1">Nenye</tissue>
    </source>
</reference>
<name>A0ABD2YU30_9GENT</name>
<dbReference type="Proteomes" id="UP001630127">
    <property type="component" value="Unassembled WGS sequence"/>
</dbReference>
<accession>A0ABD2YU30</accession>
<keyword evidence="2" id="KW-1185">Reference proteome</keyword>